<evidence type="ECO:0000313" key="1">
    <source>
        <dbReference type="EMBL" id="VVO38153.1"/>
    </source>
</evidence>
<reference evidence="1 2" key="1">
    <citation type="submission" date="2019-09" db="EMBL/GenBank/DDBJ databases">
        <authorList>
            <person name="Chandra G."/>
            <person name="Truman W A."/>
        </authorList>
    </citation>
    <scope>NUCLEOTIDE SEQUENCE [LARGE SCALE GENOMIC DNA]</scope>
    <source>
        <strain evidence="1">PS723</strain>
    </source>
</reference>
<name>A0A5E7FLW8_PSEFL</name>
<gene>
    <name evidence="1" type="ORF">PS723_05562</name>
</gene>
<dbReference type="AlphaFoldDB" id="A0A5E7FLW8"/>
<accession>A0A5E7FLW8</accession>
<protein>
    <submittedName>
        <fullName evidence="1">Uncharacterized protein</fullName>
    </submittedName>
</protein>
<dbReference type="Proteomes" id="UP000379480">
    <property type="component" value="Unassembled WGS sequence"/>
</dbReference>
<organism evidence="1 2">
    <name type="scientific">Pseudomonas fluorescens</name>
    <dbReference type="NCBI Taxonomy" id="294"/>
    <lineage>
        <taxon>Bacteria</taxon>
        <taxon>Pseudomonadati</taxon>
        <taxon>Pseudomonadota</taxon>
        <taxon>Gammaproteobacteria</taxon>
        <taxon>Pseudomonadales</taxon>
        <taxon>Pseudomonadaceae</taxon>
        <taxon>Pseudomonas</taxon>
    </lineage>
</organism>
<sequence>MALVGKRDGAILAMAGNSAMPGRKHCEICLAAGITARSKRTVIDGRHLYVGATQRMGRG</sequence>
<dbReference type="EMBL" id="CABVHY010000036">
    <property type="protein sequence ID" value="VVO38153.1"/>
    <property type="molecule type" value="Genomic_DNA"/>
</dbReference>
<evidence type="ECO:0000313" key="2">
    <source>
        <dbReference type="Proteomes" id="UP000379480"/>
    </source>
</evidence>
<proteinExistence type="predicted"/>